<dbReference type="InterPro" id="IPR001787">
    <property type="entry name" value="Ribosomal_bL21"/>
</dbReference>
<reference evidence="6" key="1">
    <citation type="journal article" date="2020" name="Biol. Lett.">
        <title>Evolutionary rates are correlated between cockroach symbionts and mitochondrial genomes.</title>
        <authorList>
            <person name="Arab D.A."/>
            <person name="Bourguignon T."/>
            <person name="Wang Z."/>
            <person name="Ho S.Y.W."/>
            <person name="Lo N."/>
        </authorList>
    </citation>
    <scope>NUCLEOTIDE SEQUENCE</scope>
    <source>
        <strain evidence="6">DHOG6315</strain>
    </source>
</reference>
<dbReference type="GO" id="GO:0005840">
    <property type="term" value="C:ribosome"/>
    <property type="evidence" value="ECO:0007669"/>
    <property type="project" value="UniProtKB-KW"/>
</dbReference>
<proteinExistence type="inferred from homology"/>
<accession>A0A6G6BNM3</accession>
<evidence type="ECO:0000256" key="2">
    <source>
        <dbReference type="ARBA" id="ARBA00022980"/>
    </source>
</evidence>
<dbReference type="EMBL" id="MN039464">
    <property type="protein sequence ID" value="QID53444.1"/>
    <property type="molecule type" value="Genomic_DNA"/>
</dbReference>
<dbReference type="GO" id="GO:0003735">
    <property type="term" value="F:structural constituent of ribosome"/>
    <property type="evidence" value="ECO:0007669"/>
    <property type="project" value="InterPro"/>
</dbReference>
<dbReference type="Pfam" id="PF00829">
    <property type="entry name" value="Ribosomal_L21p"/>
    <property type="match status" value="1"/>
</dbReference>
<protein>
    <recommendedName>
        <fullName evidence="4 5">50S ribosomal protein L21</fullName>
    </recommendedName>
</protein>
<feature type="non-terminal residue" evidence="6">
    <location>
        <position position="106"/>
    </location>
</feature>
<dbReference type="PANTHER" id="PTHR21349">
    <property type="entry name" value="50S RIBOSOMAL PROTEIN L21"/>
    <property type="match status" value="1"/>
</dbReference>
<evidence type="ECO:0000256" key="5">
    <source>
        <dbReference type="RuleBase" id="RU000562"/>
    </source>
</evidence>
<dbReference type="AlphaFoldDB" id="A0A6G6BNM3"/>
<evidence type="ECO:0000256" key="1">
    <source>
        <dbReference type="ARBA" id="ARBA00008563"/>
    </source>
</evidence>
<dbReference type="HAMAP" id="MF_01363">
    <property type="entry name" value="Ribosomal_bL21"/>
    <property type="match status" value="1"/>
</dbReference>
<comment type="similarity">
    <text evidence="1 5">Belongs to the bacterial ribosomal protein bL21 family.</text>
</comment>
<keyword evidence="2 5" id="KW-0689">Ribosomal protein</keyword>
<keyword evidence="3 5" id="KW-0687">Ribonucleoprotein</keyword>
<dbReference type="PANTHER" id="PTHR21349:SF0">
    <property type="entry name" value="LARGE RIBOSOMAL SUBUNIT PROTEIN BL21M"/>
    <property type="match status" value="1"/>
</dbReference>
<dbReference type="GO" id="GO:0019843">
    <property type="term" value="F:rRNA binding"/>
    <property type="evidence" value="ECO:0007669"/>
    <property type="project" value="UniProtKB-KW"/>
</dbReference>
<dbReference type="InterPro" id="IPR028909">
    <property type="entry name" value="bL21-like"/>
</dbReference>
<evidence type="ECO:0000313" key="6">
    <source>
        <dbReference type="EMBL" id="QID53444.1"/>
    </source>
</evidence>
<organism evidence="6">
    <name type="scientific">Blattabacterium sp.</name>
    <name type="common">Balta sp.</name>
    <dbReference type="NCBI Taxonomy" id="2712791"/>
    <lineage>
        <taxon>Bacteria</taxon>
        <taxon>Pseudomonadati</taxon>
        <taxon>Bacteroidota</taxon>
        <taxon>Flavobacteriia</taxon>
        <taxon>Flavobacteriales</taxon>
        <taxon>Blattabacteriaceae</taxon>
        <taxon>Blattabacterium</taxon>
    </lineage>
</organism>
<dbReference type="SUPFAM" id="SSF141091">
    <property type="entry name" value="L21p-like"/>
    <property type="match status" value="1"/>
</dbReference>
<name>A0A6G6BNM3_9FLAO</name>
<sequence length="106" mass="12765">MNYAIAKIKGKQFKLFEKKYIYVPFFYEKKLGEKLIFNQVLLFCKNGMIKIGTPFLKEIRIQVEIIEHKKGKKIIVFKKKRRKGYKKKNGFRPIFSKIKIISFLEK</sequence>
<comment type="function">
    <text evidence="5">This protein binds to 23S rRNA in the presence of protein L20.</text>
</comment>
<dbReference type="GO" id="GO:0006412">
    <property type="term" value="P:translation"/>
    <property type="evidence" value="ECO:0007669"/>
    <property type="project" value="InterPro"/>
</dbReference>
<evidence type="ECO:0000256" key="4">
    <source>
        <dbReference type="ARBA" id="ARBA00035483"/>
    </source>
</evidence>
<dbReference type="InterPro" id="IPR036164">
    <property type="entry name" value="bL21-like_sf"/>
</dbReference>
<dbReference type="NCBIfam" id="TIGR00061">
    <property type="entry name" value="L21"/>
    <property type="match status" value="1"/>
</dbReference>
<evidence type="ECO:0000256" key="3">
    <source>
        <dbReference type="ARBA" id="ARBA00023274"/>
    </source>
</evidence>
<dbReference type="GO" id="GO:0005737">
    <property type="term" value="C:cytoplasm"/>
    <property type="evidence" value="ECO:0007669"/>
    <property type="project" value="UniProtKB-ARBA"/>
</dbReference>
<keyword evidence="5" id="KW-0694">RNA-binding</keyword>
<keyword evidence="5" id="KW-0699">rRNA-binding</keyword>
<dbReference type="GO" id="GO:1990904">
    <property type="term" value="C:ribonucleoprotein complex"/>
    <property type="evidence" value="ECO:0007669"/>
    <property type="project" value="UniProtKB-KW"/>
</dbReference>